<evidence type="ECO:0000313" key="2">
    <source>
        <dbReference type="EMBL" id="TIC82384.1"/>
    </source>
</evidence>
<accession>A0A4T0UTW4</accession>
<evidence type="ECO:0000313" key="3">
    <source>
        <dbReference type="Proteomes" id="UP000308891"/>
    </source>
</evidence>
<dbReference type="RefSeq" id="WP_136553412.1">
    <property type="nucleotide sequence ID" value="NZ_STGJ01000009.1"/>
</dbReference>
<name>A0A4T0UTW4_9NEIS</name>
<keyword evidence="1" id="KW-1133">Transmembrane helix</keyword>
<keyword evidence="1" id="KW-0472">Membrane</keyword>
<comment type="caution">
    <text evidence="2">The sequence shown here is derived from an EMBL/GenBank/DDBJ whole genome shotgun (WGS) entry which is preliminary data.</text>
</comment>
<keyword evidence="1" id="KW-0812">Transmembrane</keyword>
<sequence>MHHRLLDPGGFMRAGWRLAQNPRLRRRAARRRARLPLAGRLFYLLIAPPLWLFLHAALAVLIVLFLLMPVFWLFDLT</sequence>
<dbReference type="EMBL" id="STGJ01000009">
    <property type="protein sequence ID" value="TIC82384.1"/>
    <property type="molecule type" value="Genomic_DNA"/>
</dbReference>
<dbReference type="AlphaFoldDB" id="A0A4T0UTW4"/>
<protein>
    <submittedName>
        <fullName evidence="2">Uncharacterized protein</fullName>
    </submittedName>
</protein>
<keyword evidence="3" id="KW-1185">Reference proteome</keyword>
<gene>
    <name evidence="2" type="ORF">E5K04_09505</name>
</gene>
<proteinExistence type="predicted"/>
<evidence type="ECO:0000256" key="1">
    <source>
        <dbReference type="SAM" id="Phobius"/>
    </source>
</evidence>
<dbReference type="Proteomes" id="UP000308891">
    <property type="component" value="Unassembled WGS sequence"/>
</dbReference>
<organism evidence="2 3">
    <name type="scientific">Crenobacter intestini</name>
    <dbReference type="NCBI Taxonomy" id="2563443"/>
    <lineage>
        <taxon>Bacteria</taxon>
        <taxon>Pseudomonadati</taxon>
        <taxon>Pseudomonadota</taxon>
        <taxon>Betaproteobacteria</taxon>
        <taxon>Neisseriales</taxon>
        <taxon>Neisseriaceae</taxon>
        <taxon>Crenobacter</taxon>
    </lineage>
</organism>
<feature type="transmembrane region" description="Helical" evidence="1">
    <location>
        <begin position="41"/>
        <end position="74"/>
    </location>
</feature>
<reference evidence="2 3" key="1">
    <citation type="submission" date="2019-04" db="EMBL/GenBank/DDBJ databases">
        <title>Crenobacter sp. nov.</title>
        <authorList>
            <person name="Shi S."/>
        </authorList>
    </citation>
    <scope>NUCLEOTIDE SEQUENCE [LARGE SCALE GENOMIC DNA]</scope>
    <source>
        <strain evidence="2 3">GY 70310</strain>
    </source>
</reference>